<sequence length="425" mass="46625">MALKNYMSQLIVVICSCLLATASSLNFSFPAVFNFGDSNSDTGGLAAGVAFPVGPPNGQTYFHEPSGRFCDGRVVIDFLMDAMDHPFLNPYLDSVGAPSFQTGCNFATGGATILPANAGARNPFSFNIQVAQFARFKARVLQLLAEDKKLEKYLPSEDYFKQGLYMLDVGQNDLDGAFNSKTEDQVMAFIPTILSQFEAGIQRLYNEGARNFWIHNTGPLGCIARIIATFGTDSSKLDQVGCVRSHNSAANNFNLRLHDLCTNFQDQFPDVNVTYVDIFSVKLDLIANYSQYGFKEPLAACCGYGGPPLNFDNRVACGETKNLSGSTVSATPCNNTAEYVNWDGNHYTEALFGIEADNYVVNGSVIINLDRQRRLKRGGAHKKLNPHALRASRRNTSGYFVLCFLSHLPGFFLSLTSRIKLSLKS</sequence>
<comment type="caution">
    <text evidence="1">The sequence shown here is derived from an EMBL/GenBank/DDBJ whole genome shotgun (WGS) entry which is preliminary data.</text>
</comment>
<reference evidence="2" key="1">
    <citation type="journal article" date="2023" name="Hortic. Res.">
        <title>A chromosome-level phased genome enabling allele-level studies in sweet orange: a case study on citrus Huanglongbing tolerance.</title>
        <authorList>
            <person name="Wu B."/>
            <person name="Yu Q."/>
            <person name="Deng Z."/>
            <person name="Duan Y."/>
            <person name="Luo F."/>
            <person name="Gmitter F. Jr."/>
        </authorList>
    </citation>
    <scope>NUCLEOTIDE SEQUENCE [LARGE SCALE GENOMIC DNA]</scope>
    <source>
        <strain evidence="2">cv. Valencia</strain>
    </source>
</reference>
<name>A0ACB8MJQ2_CITSI</name>
<gene>
    <name evidence="1" type="ORF">KPL71_010133</name>
</gene>
<protein>
    <submittedName>
        <fullName evidence="1">GDSL esterase/lipase</fullName>
    </submittedName>
</protein>
<keyword evidence="2" id="KW-1185">Reference proteome</keyword>
<proteinExistence type="predicted"/>
<evidence type="ECO:0000313" key="1">
    <source>
        <dbReference type="EMBL" id="KAH9786001.1"/>
    </source>
</evidence>
<accession>A0ACB8MJQ2</accession>
<dbReference type="Proteomes" id="UP000829398">
    <property type="component" value="Chromosome 3"/>
</dbReference>
<dbReference type="EMBL" id="CM039172">
    <property type="protein sequence ID" value="KAH9786001.1"/>
    <property type="molecule type" value="Genomic_DNA"/>
</dbReference>
<evidence type="ECO:0000313" key="2">
    <source>
        <dbReference type="Proteomes" id="UP000829398"/>
    </source>
</evidence>
<organism evidence="1 2">
    <name type="scientific">Citrus sinensis</name>
    <name type="common">Sweet orange</name>
    <name type="synonym">Citrus aurantium var. sinensis</name>
    <dbReference type="NCBI Taxonomy" id="2711"/>
    <lineage>
        <taxon>Eukaryota</taxon>
        <taxon>Viridiplantae</taxon>
        <taxon>Streptophyta</taxon>
        <taxon>Embryophyta</taxon>
        <taxon>Tracheophyta</taxon>
        <taxon>Spermatophyta</taxon>
        <taxon>Magnoliopsida</taxon>
        <taxon>eudicotyledons</taxon>
        <taxon>Gunneridae</taxon>
        <taxon>Pentapetalae</taxon>
        <taxon>rosids</taxon>
        <taxon>malvids</taxon>
        <taxon>Sapindales</taxon>
        <taxon>Rutaceae</taxon>
        <taxon>Aurantioideae</taxon>
        <taxon>Citrus</taxon>
    </lineage>
</organism>